<sequence>MHLTKISVSWNLLWFSFSAIEASSLVKNLTSASPRLSPRSSYNRHTSLSVKENPSKKSRTSRLFTQAAKFLKYK</sequence>
<feature type="chain" id="PRO_5044012026" description="Secreted protein" evidence="2">
    <location>
        <begin position="23"/>
        <end position="74"/>
    </location>
</feature>
<protein>
    <recommendedName>
        <fullName evidence="5">Secreted protein</fullName>
    </recommendedName>
</protein>
<organism evidence="3 4">
    <name type="scientific">Engystomops pustulosus</name>
    <name type="common">Tungara frog</name>
    <name type="synonym">Physalaemus pustulosus</name>
    <dbReference type="NCBI Taxonomy" id="76066"/>
    <lineage>
        <taxon>Eukaryota</taxon>
        <taxon>Metazoa</taxon>
        <taxon>Chordata</taxon>
        <taxon>Craniata</taxon>
        <taxon>Vertebrata</taxon>
        <taxon>Euteleostomi</taxon>
        <taxon>Amphibia</taxon>
        <taxon>Batrachia</taxon>
        <taxon>Anura</taxon>
        <taxon>Neobatrachia</taxon>
        <taxon>Hyloidea</taxon>
        <taxon>Leptodactylidae</taxon>
        <taxon>Leiuperinae</taxon>
        <taxon>Engystomops</taxon>
    </lineage>
</organism>
<evidence type="ECO:0000313" key="4">
    <source>
        <dbReference type="Proteomes" id="UP000824782"/>
    </source>
</evidence>
<dbReference type="Proteomes" id="UP000824782">
    <property type="component" value="Unassembled WGS sequence"/>
</dbReference>
<feature type="signal peptide" evidence="2">
    <location>
        <begin position="1"/>
        <end position="22"/>
    </location>
</feature>
<evidence type="ECO:0000256" key="1">
    <source>
        <dbReference type="SAM" id="MobiDB-lite"/>
    </source>
</evidence>
<evidence type="ECO:0000313" key="3">
    <source>
        <dbReference type="EMBL" id="KAG8538204.1"/>
    </source>
</evidence>
<keyword evidence="2" id="KW-0732">Signal</keyword>
<accession>A0AAV6YLC9</accession>
<evidence type="ECO:0008006" key="5">
    <source>
        <dbReference type="Google" id="ProtNLM"/>
    </source>
</evidence>
<name>A0AAV6YLC9_ENGPU</name>
<dbReference type="EMBL" id="WNYA01023155">
    <property type="protein sequence ID" value="KAG8538204.1"/>
    <property type="molecule type" value="Genomic_DNA"/>
</dbReference>
<reference evidence="3" key="1">
    <citation type="thesis" date="2020" institute="ProQuest LLC" country="789 East Eisenhower Parkway, Ann Arbor, MI, USA">
        <title>Comparative Genomics and Chromosome Evolution.</title>
        <authorList>
            <person name="Mudd A.B."/>
        </authorList>
    </citation>
    <scope>NUCLEOTIDE SEQUENCE</scope>
    <source>
        <strain evidence="3">237g6f4</strain>
        <tissue evidence="3">Blood</tissue>
    </source>
</reference>
<keyword evidence="4" id="KW-1185">Reference proteome</keyword>
<comment type="caution">
    <text evidence="3">The sequence shown here is derived from an EMBL/GenBank/DDBJ whole genome shotgun (WGS) entry which is preliminary data.</text>
</comment>
<feature type="region of interest" description="Disordered" evidence="1">
    <location>
        <begin position="32"/>
        <end position="61"/>
    </location>
</feature>
<dbReference type="AlphaFoldDB" id="A0AAV6YLC9"/>
<proteinExistence type="predicted"/>
<evidence type="ECO:0000256" key="2">
    <source>
        <dbReference type="SAM" id="SignalP"/>
    </source>
</evidence>
<feature type="compositionally biased region" description="Polar residues" evidence="1">
    <location>
        <begin position="32"/>
        <end position="52"/>
    </location>
</feature>
<gene>
    <name evidence="3" type="ORF">GDO81_023114</name>
</gene>